<reference evidence="1 2" key="1">
    <citation type="journal article" date="2023" name="Life. Sci Alliance">
        <title>Evolutionary insights into 3D genome organization and epigenetic landscape of Vigna mungo.</title>
        <authorList>
            <person name="Junaid A."/>
            <person name="Singh B."/>
            <person name="Bhatia S."/>
        </authorList>
    </citation>
    <scope>NUCLEOTIDE SEQUENCE [LARGE SCALE GENOMIC DNA]</scope>
    <source>
        <strain evidence="1">Urdbean</strain>
    </source>
</reference>
<dbReference type="Proteomes" id="UP001374535">
    <property type="component" value="Chromosome 1"/>
</dbReference>
<keyword evidence="2" id="KW-1185">Reference proteome</keyword>
<dbReference type="AlphaFoldDB" id="A0AAQ3PCA0"/>
<evidence type="ECO:0000313" key="2">
    <source>
        <dbReference type="Proteomes" id="UP001374535"/>
    </source>
</evidence>
<dbReference type="EMBL" id="CP144700">
    <property type="protein sequence ID" value="WVZ26201.1"/>
    <property type="molecule type" value="Genomic_DNA"/>
</dbReference>
<name>A0AAQ3PCA0_VIGMU</name>
<gene>
    <name evidence="1" type="ORF">V8G54_004745</name>
</gene>
<protein>
    <submittedName>
        <fullName evidence="1">Uncharacterized protein</fullName>
    </submittedName>
</protein>
<proteinExistence type="predicted"/>
<evidence type="ECO:0000313" key="1">
    <source>
        <dbReference type="EMBL" id="WVZ26201.1"/>
    </source>
</evidence>
<sequence>MLYHWVQSQTLSFLQNVALLPSQAHAGHTLSAWNCKKQYQLSPTCQKPSLHPKCCPTLHTCEVGCSPHNQPTSYPISSNAHEAISLAPNTPYSNKNPKVPNK</sequence>
<organism evidence="1 2">
    <name type="scientific">Vigna mungo</name>
    <name type="common">Black gram</name>
    <name type="synonym">Phaseolus mungo</name>
    <dbReference type="NCBI Taxonomy" id="3915"/>
    <lineage>
        <taxon>Eukaryota</taxon>
        <taxon>Viridiplantae</taxon>
        <taxon>Streptophyta</taxon>
        <taxon>Embryophyta</taxon>
        <taxon>Tracheophyta</taxon>
        <taxon>Spermatophyta</taxon>
        <taxon>Magnoliopsida</taxon>
        <taxon>eudicotyledons</taxon>
        <taxon>Gunneridae</taxon>
        <taxon>Pentapetalae</taxon>
        <taxon>rosids</taxon>
        <taxon>fabids</taxon>
        <taxon>Fabales</taxon>
        <taxon>Fabaceae</taxon>
        <taxon>Papilionoideae</taxon>
        <taxon>50 kb inversion clade</taxon>
        <taxon>NPAAA clade</taxon>
        <taxon>indigoferoid/millettioid clade</taxon>
        <taxon>Phaseoleae</taxon>
        <taxon>Vigna</taxon>
    </lineage>
</organism>
<accession>A0AAQ3PCA0</accession>